<proteinExistence type="predicted"/>
<gene>
    <name evidence="1" type="primary">jg24319</name>
    <name evidence="1" type="ORF">PAEG_LOCUS23639</name>
</gene>
<comment type="caution">
    <text evidence="1">The sequence shown here is derived from an EMBL/GenBank/DDBJ whole genome shotgun (WGS) entry which is preliminary data.</text>
</comment>
<organism evidence="1 2">
    <name type="scientific">Pararge aegeria aegeria</name>
    <dbReference type="NCBI Taxonomy" id="348720"/>
    <lineage>
        <taxon>Eukaryota</taxon>
        <taxon>Metazoa</taxon>
        <taxon>Ecdysozoa</taxon>
        <taxon>Arthropoda</taxon>
        <taxon>Hexapoda</taxon>
        <taxon>Insecta</taxon>
        <taxon>Pterygota</taxon>
        <taxon>Neoptera</taxon>
        <taxon>Endopterygota</taxon>
        <taxon>Lepidoptera</taxon>
        <taxon>Glossata</taxon>
        <taxon>Ditrysia</taxon>
        <taxon>Papilionoidea</taxon>
        <taxon>Nymphalidae</taxon>
        <taxon>Satyrinae</taxon>
        <taxon>Satyrini</taxon>
        <taxon>Parargina</taxon>
        <taxon>Pararge</taxon>
    </lineage>
</organism>
<dbReference type="Gene3D" id="3.50.50.60">
    <property type="entry name" value="FAD/NAD(P)-binding domain"/>
    <property type="match status" value="1"/>
</dbReference>
<dbReference type="EMBL" id="CAKXAJ010026153">
    <property type="protein sequence ID" value="CAH2259740.1"/>
    <property type="molecule type" value="Genomic_DNA"/>
</dbReference>
<evidence type="ECO:0000313" key="1">
    <source>
        <dbReference type="EMBL" id="CAH2259740.1"/>
    </source>
</evidence>
<dbReference type="Proteomes" id="UP000838756">
    <property type="component" value="Unassembled WGS sequence"/>
</dbReference>
<keyword evidence="2" id="KW-1185">Reference proteome</keyword>
<dbReference type="SUPFAM" id="SSF51905">
    <property type="entry name" value="FAD/NAD(P)-binding domain"/>
    <property type="match status" value="1"/>
</dbReference>
<sequence length="224" mass="24826">MPSSLEDIQRRIITHGMSQPVYSITVVNDLMTARGISRGMTQNSAIVKRKAPVYADSLNLLKAFDLGNNDILWEKLQTLRVPPEVIRILRHWHSSHMKRVTWGSASSSSYMVSVVGLLWTPAAAQDTVLDAIAGFLKDAAELYNGEPEDAKIIEAEYDFVIIGAGTAGCVLSNRLTEVDAFKDFHWFGTVGRSGYHSSYKDVLSSDLAFQYNVAYKQIRGLGLI</sequence>
<reference evidence="1" key="1">
    <citation type="submission" date="2022-03" db="EMBL/GenBank/DDBJ databases">
        <authorList>
            <person name="Lindestad O."/>
        </authorList>
    </citation>
    <scope>NUCLEOTIDE SEQUENCE</scope>
</reference>
<evidence type="ECO:0000313" key="2">
    <source>
        <dbReference type="Proteomes" id="UP000838756"/>
    </source>
</evidence>
<dbReference type="OrthoDB" id="269227at2759"/>
<name>A0A8S4S857_9NEOP</name>
<dbReference type="AlphaFoldDB" id="A0A8S4S857"/>
<dbReference type="InterPro" id="IPR036188">
    <property type="entry name" value="FAD/NAD-bd_sf"/>
</dbReference>
<protein>
    <submittedName>
        <fullName evidence="1">Jg24319 protein</fullName>
    </submittedName>
</protein>
<accession>A0A8S4S857</accession>